<evidence type="ECO:0000313" key="3">
    <source>
        <dbReference type="Proteomes" id="UP000282438"/>
    </source>
</evidence>
<dbReference type="Proteomes" id="UP000282438">
    <property type="component" value="Chromosome"/>
</dbReference>
<dbReference type="Gene3D" id="2.60.120.10">
    <property type="entry name" value="Jelly Rolls"/>
    <property type="match status" value="1"/>
</dbReference>
<gene>
    <name evidence="2" type="ORF">EJO50_00020</name>
</gene>
<dbReference type="InterPro" id="IPR011051">
    <property type="entry name" value="RmlC_Cupin_sf"/>
</dbReference>
<reference evidence="2 3" key="1">
    <citation type="submission" date="2018-12" db="EMBL/GenBank/DDBJ databases">
        <title>Complete genome sequence of Iodobacter sp. H11R3.</title>
        <authorList>
            <person name="Bae J.-W."/>
        </authorList>
    </citation>
    <scope>NUCLEOTIDE SEQUENCE [LARGE SCALE GENOMIC DNA]</scope>
    <source>
        <strain evidence="2 3">H11R3</strain>
    </source>
</reference>
<feature type="domain" description="Cupin fold metalloprotein WbuC cupin" evidence="1">
    <location>
        <begin position="5"/>
        <end position="88"/>
    </location>
</feature>
<protein>
    <submittedName>
        <fullName evidence="2">Cupin fold metalloprotein, WbuC family</fullName>
    </submittedName>
</protein>
<accession>A0A3S8ZNF0</accession>
<dbReference type="NCBIfam" id="TIGR04366">
    <property type="entry name" value="cupin_WbuC"/>
    <property type="match status" value="1"/>
</dbReference>
<dbReference type="KEGG" id="iod:EJO50_00020"/>
<dbReference type="EMBL" id="CP034433">
    <property type="protein sequence ID" value="AZN35016.1"/>
    <property type="molecule type" value="Genomic_DNA"/>
</dbReference>
<dbReference type="OrthoDB" id="981227at2"/>
<organism evidence="2 3">
    <name type="scientific">Iodobacter ciconiae</name>
    <dbReference type="NCBI Taxonomy" id="2496266"/>
    <lineage>
        <taxon>Bacteria</taxon>
        <taxon>Pseudomonadati</taxon>
        <taxon>Pseudomonadota</taxon>
        <taxon>Betaproteobacteria</taxon>
        <taxon>Neisseriales</taxon>
        <taxon>Chitinibacteraceae</taxon>
        <taxon>Iodobacter</taxon>
    </lineage>
</organism>
<dbReference type="Pfam" id="PF19480">
    <property type="entry name" value="DUF6016"/>
    <property type="match status" value="1"/>
</dbReference>
<sequence length="157" mass="16769">MISVINSDTLSDLSAAAKTSPRLRKNQNFHASNESACHRLLNALEPGTYVQPHRHLDAEKDETMIALSGRFGVLIFDEAGEITEQAVLAADGNLGINIPAGTFHSMVALESGSVFFESKAGPYVPLGDSEKASWAPAEGEPGCEAYLAKMVAYFNIA</sequence>
<dbReference type="InterPro" id="IPR046058">
    <property type="entry name" value="WbuC_cupin"/>
</dbReference>
<evidence type="ECO:0000259" key="1">
    <source>
        <dbReference type="Pfam" id="PF19480"/>
    </source>
</evidence>
<dbReference type="AlphaFoldDB" id="A0A3S8ZNF0"/>
<proteinExistence type="predicted"/>
<keyword evidence="3" id="KW-1185">Reference proteome</keyword>
<dbReference type="InterPro" id="IPR014710">
    <property type="entry name" value="RmlC-like_jellyroll"/>
</dbReference>
<evidence type="ECO:0000313" key="2">
    <source>
        <dbReference type="EMBL" id="AZN35016.1"/>
    </source>
</evidence>
<dbReference type="CDD" id="cd07005">
    <property type="entry name" value="cupin_WbuC-like"/>
    <property type="match status" value="1"/>
</dbReference>
<dbReference type="RefSeq" id="WP_125970992.1">
    <property type="nucleotide sequence ID" value="NZ_CP034433.1"/>
</dbReference>
<name>A0A3S8ZNF0_9NEIS</name>
<dbReference type="SUPFAM" id="SSF51182">
    <property type="entry name" value="RmlC-like cupins"/>
    <property type="match status" value="1"/>
</dbReference>
<dbReference type="InterPro" id="IPR027565">
    <property type="entry name" value="Cupin_WbuC"/>
</dbReference>